<sequence>MDSHDRRRAEQMLVGVLHAEFAVARHNAGTRAHGRRYLGRADLLLTEAELFSPVIQLDVLGSDRQCFATAQAVAARDSTVLYAEGVAIDELGIVIEHAWCVDATSGEVIETTWSTPGGAYLGFALSPTWMRRHDVGRPLLDVGYGIVTSLYDHGVPDEMCIRGLGRQVGITQS</sequence>
<evidence type="ECO:0000313" key="1">
    <source>
        <dbReference type="EMBL" id="MBQ0923052.1"/>
    </source>
</evidence>
<reference evidence="1 2" key="1">
    <citation type="submission" date="2021-04" db="EMBL/GenBank/DDBJ databases">
        <title>Whole-genome sequencing of Saccharopolyspora endophytica KCTC 19397.</title>
        <authorList>
            <person name="Ay H."/>
            <person name="Saygin H."/>
            <person name="Sahin N."/>
        </authorList>
    </citation>
    <scope>NUCLEOTIDE SEQUENCE [LARGE SCALE GENOMIC DNA]</scope>
    <source>
        <strain evidence="1 2">KCTC 19397</strain>
    </source>
</reference>
<organism evidence="1 2">
    <name type="scientific">Saccharopolyspora endophytica</name>
    <dbReference type="NCBI Taxonomy" id="543886"/>
    <lineage>
        <taxon>Bacteria</taxon>
        <taxon>Bacillati</taxon>
        <taxon>Actinomycetota</taxon>
        <taxon>Actinomycetes</taxon>
        <taxon>Pseudonocardiales</taxon>
        <taxon>Pseudonocardiaceae</taxon>
        <taxon>Saccharopolyspora</taxon>
    </lineage>
</organism>
<accession>A0ABS5D9T5</accession>
<proteinExistence type="predicted"/>
<dbReference type="EMBL" id="JAGPXE010000001">
    <property type="protein sequence ID" value="MBQ0923052.1"/>
    <property type="molecule type" value="Genomic_DNA"/>
</dbReference>
<comment type="caution">
    <text evidence="1">The sequence shown here is derived from an EMBL/GenBank/DDBJ whole genome shotgun (WGS) entry which is preliminary data.</text>
</comment>
<name>A0ABS5D9T5_9PSEU</name>
<protein>
    <submittedName>
        <fullName evidence="1">Uncharacterized protein</fullName>
    </submittedName>
</protein>
<keyword evidence="2" id="KW-1185">Reference proteome</keyword>
<gene>
    <name evidence="1" type="ORF">KBO27_03800</name>
</gene>
<dbReference type="Proteomes" id="UP000674084">
    <property type="component" value="Unassembled WGS sequence"/>
</dbReference>
<dbReference type="RefSeq" id="WP_210968523.1">
    <property type="nucleotide sequence ID" value="NZ_JAGPXE010000001.1"/>
</dbReference>
<evidence type="ECO:0000313" key="2">
    <source>
        <dbReference type="Proteomes" id="UP000674084"/>
    </source>
</evidence>